<organism evidence="4 5">
    <name type="scientific">Cryptolaemus montrouzieri</name>
    <dbReference type="NCBI Taxonomy" id="559131"/>
    <lineage>
        <taxon>Eukaryota</taxon>
        <taxon>Metazoa</taxon>
        <taxon>Ecdysozoa</taxon>
        <taxon>Arthropoda</taxon>
        <taxon>Hexapoda</taxon>
        <taxon>Insecta</taxon>
        <taxon>Pterygota</taxon>
        <taxon>Neoptera</taxon>
        <taxon>Endopterygota</taxon>
        <taxon>Coleoptera</taxon>
        <taxon>Polyphaga</taxon>
        <taxon>Cucujiformia</taxon>
        <taxon>Coccinelloidea</taxon>
        <taxon>Coccinellidae</taxon>
        <taxon>Scymninae</taxon>
        <taxon>Scymnini</taxon>
        <taxon>Cryptolaemus</taxon>
    </lineage>
</organism>
<name>A0ABD2N8H6_9CUCU</name>
<dbReference type="Gene3D" id="1.25.40.20">
    <property type="entry name" value="Ankyrin repeat-containing domain"/>
    <property type="match status" value="1"/>
</dbReference>
<accession>A0ABD2N8H6</accession>
<dbReference type="PROSITE" id="PS50088">
    <property type="entry name" value="ANK_REPEAT"/>
    <property type="match status" value="2"/>
</dbReference>
<dbReference type="PRINTS" id="PR01415">
    <property type="entry name" value="ANKYRIN"/>
</dbReference>
<keyword evidence="2 3" id="KW-0040">ANK repeat</keyword>
<dbReference type="PROSITE" id="PS50297">
    <property type="entry name" value="ANK_REP_REGION"/>
    <property type="match status" value="2"/>
</dbReference>
<dbReference type="Pfam" id="PF12796">
    <property type="entry name" value="Ank_2"/>
    <property type="match status" value="1"/>
</dbReference>
<evidence type="ECO:0000256" key="1">
    <source>
        <dbReference type="ARBA" id="ARBA00022737"/>
    </source>
</evidence>
<proteinExistence type="predicted"/>
<keyword evidence="1" id="KW-0677">Repeat</keyword>
<dbReference type="Pfam" id="PF00023">
    <property type="entry name" value="Ank"/>
    <property type="match status" value="1"/>
</dbReference>
<dbReference type="InterPro" id="IPR036770">
    <property type="entry name" value="Ankyrin_rpt-contain_sf"/>
</dbReference>
<feature type="repeat" description="ANK" evidence="3">
    <location>
        <begin position="144"/>
        <end position="176"/>
    </location>
</feature>
<dbReference type="EMBL" id="JABFTP020000062">
    <property type="protein sequence ID" value="KAL3274655.1"/>
    <property type="molecule type" value="Genomic_DNA"/>
</dbReference>
<comment type="caution">
    <text evidence="4">The sequence shown here is derived from an EMBL/GenBank/DDBJ whole genome shotgun (WGS) entry which is preliminary data.</text>
</comment>
<evidence type="ECO:0000313" key="5">
    <source>
        <dbReference type="Proteomes" id="UP001516400"/>
    </source>
</evidence>
<reference evidence="4 5" key="1">
    <citation type="journal article" date="2021" name="BMC Biol.">
        <title>Horizontally acquired antibacterial genes associated with adaptive radiation of ladybird beetles.</title>
        <authorList>
            <person name="Li H.S."/>
            <person name="Tang X.F."/>
            <person name="Huang Y.H."/>
            <person name="Xu Z.Y."/>
            <person name="Chen M.L."/>
            <person name="Du X.Y."/>
            <person name="Qiu B.Y."/>
            <person name="Chen P.T."/>
            <person name="Zhang W."/>
            <person name="Slipinski A."/>
            <person name="Escalona H.E."/>
            <person name="Waterhouse R.M."/>
            <person name="Zwick A."/>
            <person name="Pang H."/>
        </authorList>
    </citation>
    <scope>NUCLEOTIDE SEQUENCE [LARGE SCALE GENOMIC DNA]</scope>
    <source>
        <strain evidence="4">SYSU2018</strain>
    </source>
</reference>
<dbReference type="InterPro" id="IPR051637">
    <property type="entry name" value="Ank_repeat_dom-contain_49"/>
</dbReference>
<dbReference type="PANTHER" id="PTHR24180">
    <property type="entry name" value="CYCLIN-DEPENDENT KINASE INHIBITOR 2C-RELATED"/>
    <property type="match status" value="1"/>
</dbReference>
<dbReference type="AlphaFoldDB" id="A0ABD2N8H6"/>
<dbReference type="Proteomes" id="UP001516400">
    <property type="component" value="Unassembled WGS sequence"/>
</dbReference>
<gene>
    <name evidence="4" type="ORF">HHI36_016035</name>
</gene>
<evidence type="ECO:0000313" key="4">
    <source>
        <dbReference type="EMBL" id="KAL3274655.1"/>
    </source>
</evidence>
<protein>
    <submittedName>
        <fullName evidence="4">Uncharacterized protein</fullName>
    </submittedName>
</protein>
<dbReference type="InterPro" id="IPR002110">
    <property type="entry name" value="Ankyrin_rpt"/>
</dbReference>
<evidence type="ECO:0000256" key="2">
    <source>
        <dbReference type="ARBA" id="ARBA00023043"/>
    </source>
</evidence>
<dbReference type="SUPFAM" id="SSF48403">
    <property type="entry name" value="Ankyrin repeat"/>
    <property type="match status" value="1"/>
</dbReference>
<keyword evidence="5" id="KW-1185">Reference proteome</keyword>
<sequence>MREDKLNDMTYWAENRPERPALKPLMVDETQDTSLDEEGFKLIPCYCGEFDSDLSVHSSEIELTSGVRLRECHCSQDKQKPFMEAVFTGNTELLEICIDQSTNFNVTDAYGDTAMHIVNDRGDIDMLKILLKMPNIDINVQNASGMTPLSVAVIAAHEESAKILLEHGADPNIADNHGKTPLSFSVSAGNTEVTQLLLEYGADVNVVDTFGNTPIATALLEKPVLNMVKVLLSSGANCVLQNNRLNPFLGRKR</sequence>
<evidence type="ECO:0000256" key="3">
    <source>
        <dbReference type="PROSITE-ProRule" id="PRU00023"/>
    </source>
</evidence>
<dbReference type="PANTHER" id="PTHR24180:SF45">
    <property type="entry name" value="POLY [ADP-RIBOSE] POLYMERASE TANKYRASE"/>
    <property type="match status" value="1"/>
</dbReference>
<feature type="repeat" description="ANK" evidence="3">
    <location>
        <begin position="177"/>
        <end position="209"/>
    </location>
</feature>
<dbReference type="SMART" id="SM00248">
    <property type="entry name" value="ANK"/>
    <property type="match status" value="5"/>
</dbReference>